<reference evidence="1" key="2">
    <citation type="submission" date="2022-06" db="UniProtKB">
        <authorList>
            <consortium name="EnsemblMetazoa"/>
        </authorList>
    </citation>
    <scope>IDENTIFICATION</scope>
    <source>
        <strain evidence="1">DF5081</strain>
    </source>
</reference>
<dbReference type="EnsemblMetazoa" id="CJA17178.1">
    <property type="protein sequence ID" value="CJA17178.1"/>
    <property type="gene ID" value="WBGene00136382"/>
</dbReference>
<proteinExistence type="predicted"/>
<keyword evidence="2" id="KW-1185">Reference proteome</keyword>
<accession>A0A8R1E2U4</accession>
<evidence type="ECO:0000313" key="1">
    <source>
        <dbReference type="EnsemblMetazoa" id="CJA17178.1"/>
    </source>
</evidence>
<dbReference type="Proteomes" id="UP000005237">
    <property type="component" value="Unassembled WGS sequence"/>
</dbReference>
<sequence>MPPSNFVSHQLTIMAHVESFYLDANLEQDSQALPQTENQLAEALFTADQPLTHEAIGRIVESQQTQENAVVSDYCIEQEQRQENENPNQVVMSSSILDNHKYFAPPPRGDSSQYAWSNTEVASSHQYAQSPNIYTNDYMTSEPSDYVYM</sequence>
<organism evidence="1 2">
    <name type="scientific">Caenorhabditis japonica</name>
    <dbReference type="NCBI Taxonomy" id="281687"/>
    <lineage>
        <taxon>Eukaryota</taxon>
        <taxon>Metazoa</taxon>
        <taxon>Ecdysozoa</taxon>
        <taxon>Nematoda</taxon>
        <taxon>Chromadorea</taxon>
        <taxon>Rhabditida</taxon>
        <taxon>Rhabditina</taxon>
        <taxon>Rhabditomorpha</taxon>
        <taxon>Rhabditoidea</taxon>
        <taxon>Rhabditidae</taxon>
        <taxon>Peloderinae</taxon>
        <taxon>Caenorhabditis</taxon>
    </lineage>
</organism>
<dbReference type="AlphaFoldDB" id="A0A8R1E2U4"/>
<evidence type="ECO:0000313" key="2">
    <source>
        <dbReference type="Proteomes" id="UP000005237"/>
    </source>
</evidence>
<protein>
    <submittedName>
        <fullName evidence="1">Uncharacterized protein</fullName>
    </submittedName>
</protein>
<reference evidence="2" key="1">
    <citation type="submission" date="2010-08" db="EMBL/GenBank/DDBJ databases">
        <authorList>
            <consortium name="Caenorhabditis japonica Sequencing Consortium"/>
            <person name="Wilson R.K."/>
        </authorList>
    </citation>
    <scope>NUCLEOTIDE SEQUENCE [LARGE SCALE GENOMIC DNA]</scope>
    <source>
        <strain evidence="2">DF5081</strain>
    </source>
</reference>
<name>A0A8R1E2U4_CAEJA</name>